<dbReference type="Pfam" id="PF18616">
    <property type="entry name" value="CdiI_3"/>
    <property type="match status" value="1"/>
</dbReference>
<gene>
    <name evidence="1" type="ORF">SAMN05421730_10722</name>
</gene>
<dbReference type="Proteomes" id="UP000199315">
    <property type="component" value="Unassembled WGS sequence"/>
</dbReference>
<name>A0A1D3TZC8_9FIRM</name>
<accession>A0A1D3TZC8</accession>
<protein>
    <submittedName>
        <fullName evidence="1">Uncharacterized protein</fullName>
    </submittedName>
</protein>
<sequence>MGDEQKIKDIWGCSYIESEVELYPLQKWYNQLIDKKVSEIEVSDVLRMIRQNEFIDIAIQRAVKFLKENPFAGEMYEGELLEKMSTLERGALKQYIQELREVLGVALIKNKTYEWLDEEERKDFEKVIGYFLDKITAD</sequence>
<keyword evidence="2" id="KW-1185">Reference proteome</keyword>
<dbReference type="InterPro" id="IPR040547">
    <property type="entry name" value="CdiI"/>
</dbReference>
<evidence type="ECO:0000313" key="2">
    <source>
        <dbReference type="Proteomes" id="UP000199315"/>
    </source>
</evidence>
<organism evidence="1 2">
    <name type="scientific">Anaerobium acetethylicum</name>
    <dbReference type="NCBI Taxonomy" id="1619234"/>
    <lineage>
        <taxon>Bacteria</taxon>
        <taxon>Bacillati</taxon>
        <taxon>Bacillota</taxon>
        <taxon>Clostridia</taxon>
        <taxon>Lachnospirales</taxon>
        <taxon>Lachnospiraceae</taxon>
        <taxon>Anaerobium</taxon>
    </lineage>
</organism>
<proteinExistence type="predicted"/>
<dbReference type="OrthoDB" id="1821096at2"/>
<dbReference type="AlphaFoldDB" id="A0A1D3TZC8"/>
<dbReference type="STRING" id="1619234.SAMN05421730_10722"/>
<dbReference type="CDD" id="cd20691">
    <property type="entry name" value="CdiI_EC536-like"/>
    <property type="match status" value="1"/>
</dbReference>
<dbReference type="RefSeq" id="WP_091237120.1">
    <property type="nucleotide sequence ID" value="NZ_FMKA01000072.1"/>
</dbReference>
<reference evidence="1 2" key="1">
    <citation type="submission" date="2016-09" db="EMBL/GenBank/DDBJ databases">
        <authorList>
            <person name="Capua I."/>
            <person name="De Benedictis P."/>
            <person name="Joannis T."/>
            <person name="Lombin L.H."/>
            <person name="Cattoli G."/>
        </authorList>
    </citation>
    <scope>NUCLEOTIDE SEQUENCE [LARGE SCALE GENOMIC DNA]</scope>
    <source>
        <strain evidence="1 2">GluBS11</strain>
    </source>
</reference>
<evidence type="ECO:0000313" key="1">
    <source>
        <dbReference type="EMBL" id="SCP99923.1"/>
    </source>
</evidence>
<dbReference type="EMBL" id="FMKA01000072">
    <property type="protein sequence ID" value="SCP99923.1"/>
    <property type="molecule type" value="Genomic_DNA"/>
</dbReference>